<evidence type="ECO:0000313" key="3">
    <source>
        <dbReference type="Proteomes" id="UP001174136"/>
    </source>
</evidence>
<gene>
    <name evidence="2" type="primary">EEF1D_0</name>
    <name evidence="2" type="ORF">N1851_016918</name>
</gene>
<comment type="caution">
    <text evidence="2">The sequence shown here is derived from an EMBL/GenBank/DDBJ whole genome shotgun (WGS) entry which is preliminary data.</text>
</comment>
<dbReference type="GO" id="GO:0003746">
    <property type="term" value="F:translation elongation factor activity"/>
    <property type="evidence" value="ECO:0007669"/>
    <property type="project" value="UniProtKB-KW"/>
</dbReference>
<dbReference type="Proteomes" id="UP001174136">
    <property type="component" value="Unassembled WGS sequence"/>
</dbReference>
<sequence>MGPYSYGALARQATTPTLKALVEEEEEDDDGGGGVEVRMRRREDNQVGSRSRARLEVFHALHPIQEEERAGGGSARSKRTSADGRPLLNAPRQREGVARPSVRSTQPRAVSIVSMWAQQCRIWFEKPRYDEAERRFFERESQPSEETQVARGSSPILTSGPCHPGSAGSNSILQGHRKSKGRTSRSLWAGTTGTGAGDQGEFVSRMKSLELENQSLHKVVEDLRSALSKLGRVEWQFWRSSGCSRACCPLHKWNRT</sequence>
<proteinExistence type="predicted"/>
<feature type="region of interest" description="Disordered" evidence="1">
    <location>
        <begin position="18"/>
        <end position="103"/>
    </location>
</feature>
<evidence type="ECO:0000313" key="2">
    <source>
        <dbReference type="EMBL" id="KAK0144710.1"/>
    </source>
</evidence>
<organism evidence="2 3">
    <name type="scientific">Merluccius polli</name>
    <name type="common">Benguela hake</name>
    <name type="synonym">Merluccius cadenati</name>
    <dbReference type="NCBI Taxonomy" id="89951"/>
    <lineage>
        <taxon>Eukaryota</taxon>
        <taxon>Metazoa</taxon>
        <taxon>Chordata</taxon>
        <taxon>Craniata</taxon>
        <taxon>Vertebrata</taxon>
        <taxon>Euteleostomi</taxon>
        <taxon>Actinopterygii</taxon>
        <taxon>Neopterygii</taxon>
        <taxon>Teleostei</taxon>
        <taxon>Neoteleostei</taxon>
        <taxon>Acanthomorphata</taxon>
        <taxon>Zeiogadaria</taxon>
        <taxon>Gadariae</taxon>
        <taxon>Gadiformes</taxon>
        <taxon>Gadoidei</taxon>
        <taxon>Merlucciidae</taxon>
        <taxon>Merluccius</taxon>
    </lineage>
</organism>
<keyword evidence="3" id="KW-1185">Reference proteome</keyword>
<keyword evidence="2" id="KW-0648">Protein biosynthesis</keyword>
<dbReference type="AlphaFoldDB" id="A0AA47P188"/>
<dbReference type="EMBL" id="JAOPHQ010003056">
    <property type="protein sequence ID" value="KAK0144710.1"/>
    <property type="molecule type" value="Genomic_DNA"/>
</dbReference>
<reference evidence="2" key="1">
    <citation type="journal article" date="2023" name="Front. Mar. Sci.">
        <title>A new Merluccius polli reference genome to investigate the effects of global change in West African waters.</title>
        <authorList>
            <person name="Mateo J.L."/>
            <person name="Blanco-Fernandez C."/>
            <person name="Garcia-Vazquez E."/>
            <person name="Machado-Schiaffino G."/>
        </authorList>
    </citation>
    <scope>NUCLEOTIDE SEQUENCE</scope>
    <source>
        <strain evidence="2">C29</strain>
        <tissue evidence="2">Fin</tissue>
    </source>
</reference>
<feature type="region of interest" description="Disordered" evidence="1">
    <location>
        <begin position="137"/>
        <end position="200"/>
    </location>
</feature>
<keyword evidence="2" id="KW-0251">Elongation factor</keyword>
<protein>
    <submittedName>
        <fullName evidence="2">Elongation factor 1-delta</fullName>
    </submittedName>
</protein>
<name>A0AA47P188_MERPO</name>
<accession>A0AA47P188</accession>
<evidence type="ECO:0000256" key="1">
    <source>
        <dbReference type="SAM" id="MobiDB-lite"/>
    </source>
</evidence>
<feature type="compositionally biased region" description="Polar residues" evidence="1">
    <location>
        <begin position="144"/>
        <end position="157"/>
    </location>
</feature>
<feature type="compositionally biased region" description="Basic and acidic residues" evidence="1">
    <location>
        <begin position="53"/>
        <end position="70"/>
    </location>
</feature>